<dbReference type="Proteomes" id="UP000634136">
    <property type="component" value="Unassembled WGS sequence"/>
</dbReference>
<keyword evidence="1" id="KW-0472">Membrane</keyword>
<organism evidence="2 3">
    <name type="scientific">Senna tora</name>
    <dbReference type="NCBI Taxonomy" id="362788"/>
    <lineage>
        <taxon>Eukaryota</taxon>
        <taxon>Viridiplantae</taxon>
        <taxon>Streptophyta</taxon>
        <taxon>Embryophyta</taxon>
        <taxon>Tracheophyta</taxon>
        <taxon>Spermatophyta</taxon>
        <taxon>Magnoliopsida</taxon>
        <taxon>eudicotyledons</taxon>
        <taxon>Gunneridae</taxon>
        <taxon>Pentapetalae</taxon>
        <taxon>rosids</taxon>
        <taxon>fabids</taxon>
        <taxon>Fabales</taxon>
        <taxon>Fabaceae</taxon>
        <taxon>Caesalpinioideae</taxon>
        <taxon>Cassia clade</taxon>
        <taxon>Senna</taxon>
    </lineage>
</organism>
<accession>A0A834X9Y5</accession>
<proteinExistence type="predicted"/>
<feature type="transmembrane region" description="Helical" evidence="1">
    <location>
        <begin position="21"/>
        <end position="39"/>
    </location>
</feature>
<keyword evidence="1" id="KW-0812">Transmembrane</keyword>
<comment type="caution">
    <text evidence="2">The sequence shown here is derived from an EMBL/GenBank/DDBJ whole genome shotgun (WGS) entry which is preliminary data.</text>
</comment>
<dbReference type="AlphaFoldDB" id="A0A834X9Y5"/>
<sequence length="60" mass="6356">MKKEGNSKTSAFRSGGDRGHVAVISVVGPTTTAFGYGYVGWRSAPVLSQTHTHILSLSLH</sequence>
<reference evidence="2" key="1">
    <citation type="submission" date="2020-09" db="EMBL/GenBank/DDBJ databases">
        <title>Genome-Enabled Discovery of Anthraquinone Biosynthesis in Senna tora.</title>
        <authorList>
            <person name="Kang S.-H."/>
            <person name="Pandey R.P."/>
            <person name="Lee C.-M."/>
            <person name="Sim J.-S."/>
            <person name="Jeong J.-T."/>
            <person name="Choi B.-S."/>
            <person name="Jung M."/>
            <person name="Ginzburg D."/>
            <person name="Zhao K."/>
            <person name="Won S.Y."/>
            <person name="Oh T.-J."/>
            <person name="Yu Y."/>
            <person name="Kim N.-H."/>
            <person name="Lee O.R."/>
            <person name="Lee T.-H."/>
            <person name="Bashyal P."/>
            <person name="Kim T.-S."/>
            <person name="Lee W.-H."/>
            <person name="Kawkins C."/>
            <person name="Kim C.-K."/>
            <person name="Kim J.S."/>
            <person name="Ahn B.O."/>
            <person name="Rhee S.Y."/>
            <person name="Sohng J.K."/>
        </authorList>
    </citation>
    <scope>NUCLEOTIDE SEQUENCE</scope>
    <source>
        <tissue evidence="2">Leaf</tissue>
    </source>
</reference>
<evidence type="ECO:0000313" key="3">
    <source>
        <dbReference type="Proteomes" id="UP000634136"/>
    </source>
</evidence>
<evidence type="ECO:0000256" key="1">
    <source>
        <dbReference type="SAM" id="Phobius"/>
    </source>
</evidence>
<keyword evidence="3" id="KW-1185">Reference proteome</keyword>
<name>A0A834X9Y5_9FABA</name>
<gene>
    <name evidence="2" type="ORF">G2W53_003253</name>
</gene>
<evidence type="ECO:0000313" key="2">
    <source>
        <dbReference type="EMBL" id="KAF7840955.1"/>
    </source>
</evidence>
<keyword evidence="1" id="KW-1133">Transmembrane helix</keyword>
<protein>
    <submittedName>
        <fullName evidence="2">Uncharacterized protein</fullName>
    </submittedName>
</protein>
<dbReference type="EMBL" id="JAAIUW010000002">
    <property type="protein sequence ID" value="KAF7840955.1"/>
    <property type="molecule type" value="Genomic_DNA"/>
</dbReference>